<feature type="transmembrane region" description="Helical" evidence="10">
    <location>
        <begin position="133"/>
        <end position="156"/>
    </location>
</feature>
<comment type="subcellular location">
    <subcellularLocation>
        <location evidence="1">Cell membrane</location>
        <topology evidence="1">Multi-pass membrane protein</topology>
    </subcellularLocation>
</comment>
<evidence type="ECO:0000256" key="2">
    <source>
        <dbReference type="ARBA" id="ARBA00022475"/>
    </source>
</evidence>
<dbReference type="SMART" id="SM01091">
    <property type="entry name" value="CorC_HlyC"/>
    <property type="match status" value="1"/>
</dbReference>
<keyword evidence="6 8" id="KW-0129">CBS domain</keyword>
<feature type="transmembrane region" description="Helical" evidence="10">
    <location>
        <begin position="6"/>
        <end position="26"/>
    </location>
</feature>
<keyword evidence="14" id="KW-1185">Reference proteome</keyword>
<dbReference type="Pfam" id="PF01595">
    <property type="entry name" value="CNNM"/>
    <property type="match status" value="1"/>
</dbReference>
<dbReference type="InterPro" id="IPR005170">
    <property type="entry name" value="Transptr-assoc_dom"/>
</dbReference>
<evidence type="ECO:0000256" key="6">
    <source>
        <dbReference type="ARBA" id="ARBA00023122"/>
    </source>
</evidence>
<dbReference type="GO" id="GO:0050660">
    <property type="term" value="F:flavin adenine dinucleotide binding"/>
    <property type="evidence" value="ECO:0007669"/>
    <property type="project" value="InterPro"/>
</dbReference>
<dbReference type="PANTHER" id="PTHR43099:SF5">
    <property type="entry name" value="HLYC_CORC FAMILY TRANSPORTER"/>
    <property type="match status" value="1"/>
</dbReference>
<dbReference type="InterPro" id="IPR016169">
    <property type="entry name" value="FAD-bd_PCMH_sub2"/>
</dbReference>
<keyword evidence="4" id="KW-0677">Repeat</keyword>
<dbReference type="GO" id="GO:0005886">
    <property type="term" value="C:plasma membrane"/>
    <property type="evidence" value="ECO:0007669"/>
    <property type="project" value="UniProtKB-SubCell"/>
</dbReference>
<keyword evidence="2" id="KW-1003">Cell membrane</keyword>
<dbReference type="InterPro" id="IPR046342">
    <property type="entry name" value="CBS_dom_sf"/>
</dbReference>
<evidence type="ECO:0000256" key="7">
    <source>
        <dbReference type="ARBA" id="ARBA00023136"/>
    </source>
</evidence>
<dbReference type="SUPFAM" id="SSF56176">
    <property type="entry name" value="FAD-binding/transporter-associated domain-like"/>
    <property type="match status" value="1"/>
</dbReference>
<evidence type="ECO:0000256" key="8">
    <source>
        <dbReference type="PROSITE-ProRule" id="PRU00703"/>
    </source>
</evidence>
<dbReference type="Pfam" id="PF03471">
    <property type="entry name" value="CorC_HlyC"/>
    <property type="match status" value="1"/>
</dbReference>
<evidence type="ECO:0000313" key="14">
    <source>
        <dbReference type="Proteomes" id="UP000248745"/>
    </source>
</evidence>
<dbReference type="SUPFAM" id="SSF54631">
    <property type="entry name" value="CBS-domain pair"/>
    <property type="match status" value="1"/>
</dbReference>
<dbReference type="InterPro" id="IPR002550">
    <property type="entry name" value="CNNM"/>
</dbReference>
<proteinExistence type="predicted"/>
<feature type="domain" description="CBS" evidence="11">
    <location>
        <begin position="283"/>
        <end position="339"/>
    </location>
</feature>
<evidence type="ECO:0000256" key="5">
    <source>
        <dbReference type="ARBA" id="ARBA00022989"/>
    </source>
</evidence>
<accession>A0A2W2BL63</accession>
<evidence type="ECO:0000313" key="13">
    <source>
        <dbReference type="EMBL" id="PZF74166.1"/>
    </source>
</evidence>
<dbReference type="PANTHER" id="PTHR43099">
    <property type="entry name" value="UPF0053 PROTEIN YRKA"/>
    <property type="match status" value="1"/>
</dbReference>
<dbReference type="SMART" id="SM00116">
    <property type="entry name" value="CBS"/>
    <property type="match status" value="2"/>
</dbReference>
<comment type="caution">
    <text evidence="13">The sequence shown here is derived from an EMBL/GenBank/DDBJ whole genome shotgun (WGS) entry which is preliminary data.</text>
</comment>
<gene>
    <name evidence="13" type="ORF">DN068_03890</name>
</gene>
<dbReference type="Proteomes" id="UP000248745">
    <property type="component" value="Unassembled WGS sequence"/>
</dbReference>
<protein>
    <submittedName>
        <fullName evidence="13">Hemolysin</fullName>
    </submittedName>
</protein>
<dbReference type="InterPro" id="IPR044751">
    <property type="entry name" value="Ion_transp-like_CBS"/>
</dbReference>
<feature type="transmembrane region" description="Helical" evidence="10">
    <location>
        <begin position="56"/>
        <end position="75"/>
    </location>
</feature>
<evidence type="ECO:0000256" key="4">
    <source>
        <dbReference type="ARBA" id="ARBA00022737"/>
    </source>
</evidence>
<organism evidence="13 14">
    <name type="scientific">Taibaiella soli</name>
    <dbReference type="NCBI Taxonomy" id="1649169"/>
    <lineage>
        <taxon>Bacteria</taxon>
        <taxon>Pseudomonadati</taxon>
        <taxon>Bacteroidota</taxon>
        <taxon>Chitinophagia</taxon>
        <taxon>Chitinophagales</taxon>
        <taxon>Chitinophagaceae</taxon>
        <taxon>Taibaiella</taxon>
    </lineage>
</organism>
<dbReference type="InterPro" id="IPR036318">
    <property type="entry name" value="FAD-bd_PCMH-like_sf"/>
</dbReference>
<feature type="transmembrane region" description="Helical" evidence="10">
    <location>
        <begin position="102"/>
        <end position="121"/>
    </location>
</feature>
<evidence type="ECO:0000256" key="3">
    <source>
        <dbReference type="ARBA" id="ARBA00022692"/>
    </source>
</evidence>
<reference evidence="13 14" key="1">
    <citation type="submission" date="2018-06" db="EMBL/GenBank/DDBJ databases">
        <title>Mucibacter soli gen. nov., sp. nov., a new member of the family Chitinophagaceae producing mucin.</title>
        <authorList>
            <person name="Kim M.-K."/>
            <person name="Park S."/>
            <person name="Kim T.-S."/>
            <person name="Joung Y."/>
            <person name="Han J.-H."/>
            <person name="Kim S.B."/>
        </authorList>
    </citation>
    <scope>NUCLEOTIDE SEQUENCE [LARGE SCALE GENOMIC DNA]</scope>
    <source>
        <strain evidence="13 14">R1-15</strain>
    </source>
</reference>
<evidence type="ECO:0000256" key="1">
    <source>
        <dbReference type="ARBA" id="ARBA00004651"/>
    </source>
</evidence>
<dbReference type="EMBL" id="QKTW01000006">
    <property type="protein sequence ID" value="PZF74166.1"/>
    <property type="molecule type" value="Genomic_DNA"/>
</dbReference>
<dbReference type="Gene3D" id="3.30.465.10">
    <property type="match status" value="1"/>
</dbReference>
<keyword evidence="5 9" id="KW-1133">Transmembrane helix</keyword>
<dbReference type="InterPro" id="IPR051676">
    <property type="entry name" value="UPF0053_domain"/>
</dbReference>
<evidence type="ECO:0000259" key="11">
    <source>
        <dbReference type="PROSITE" id="PS51371"/>
    </source>
</evidence>
<evidence type="ECO:0000256" key="10">
    <source>
        <dbReference type="SAM" id="Phobius"/>
    </source>
</evidence>
<dbReference type="OrthoDB" id="9798188at2"/>
<keyword evidence="7 9" id="KW-0472">Membrane</keyword>
<dbReference type="RefSeq" id="WP_110997582.1">
    <property type="nucleotide sequence ID" value="NZ_QKTW01000006.1"/>
</dbReference>
<dbReference type="Gene3D" id="3.10.580.10">
    <property type="entry name" value="CBS-domain"/>
    <property type="match status" value="1"/>
</dbReference>
<dbReference type="PROSITE" id="PS51846">
    <property type="entry name" value="CNNM"/>
    <property type="match status" value="1"/>
</dbReference>
<dbReference type="Pfam" id="PF00571">
    <property type="entry name" value="CBS"/>
    <property type="match status" value="2"/>
</dbReference>
<name>A0A2W2BL63_9BACT</name>
<dbReference type="AlphaFoldDB" id="A0A2W2BL63"/>
<dbReference type="CDD" id="cd04590">
    <property type="entry name" value="CBS_pair_CorC_HlyC_assoc"/>
    <property type="match status" value="1"/>
</dbReference>
<feature type="domain" description="CNNM transmembrane" evidence="12">
    <location>
        <begin position="1"/>
        <end position="200"/>
    </location>
</feature>
<evidence type="ECO:0000259" key="12">
    <source>
        <dbReference type="PROSITE" id="PS51846"/>
    </source>
</evidence>
<feature type="domain" description="CBS" evidence="11">
    <location>
        <begin position="219"/>
        <end position="279"/>
    </location>
</feature>
<evidence type="ECO:0000256" key="9">
    <source>
        <dbReference type="PROSITE-ProRule" id="PRU01193"/>
    </source>
</evidence>
<dbReference type="InterPro" id="IPR000644">
    <property type="entry name" value="CBS_dom"/>
</dbReference>
<dbReference type="PROSITE" id="PS51371">
    <property type="entry name" value="CBS"/>
    <property type="match status" value="2"/>
</dbReference>
<sequence length="433" mass="48574">MALDILITLLLVLLNGFFVAAEFAIVKVRTSQVEVKPNAGKQLVAARSILNNLDGYLAATQLGVTLASLGLGWVGEDVMTTIVLNAMNGLGLSVSEITAHKIALPAAFIIITILHIVLGELAPKSLAIRKPVATTFVVAMPLKIFYFVFRPFIWLLNNLANGLLRLVGIAPVHEHEIHSEEELKIIVTESQEAGAIDETEKEIIHNVFNLGERKIPSLMTPRQEIVWLDINDTLASTKEKIMRHKHHVYPLCENDIDNVIGFIYSKDLLTDNIDEVLKRLPDFKRPASYIPEQNRAYQVLERFKESRIHHALVVDEYGSVNGIVTINDIFDALVGDISETNEFEYEVVRRDDGSMLIDAQIPFEEFLQILGVSMPQEEIKGDYITLAGFILDKLGKIPQTGDKFEWHRFEIEVVDMDKSRIDKVLVQSANQDS</sequence>
<keyword evidence="3 9" id="KW-0812">Transmembrane</keyword>